<accession>A0A0A9YWL0</accession>
<keyword evidence="3" id="KW-0813">Transport</keyword>
<dbReference type="GO" id="GO:0005315">
    <property type="term" value="F:phosphate transmembrane transporter activity"/>
    <property type="evidence" value="ECO:0007669"/>
    <property type="project" value="InterPro"/>
</dbReference>
<evidence type="ECO:0000256" key="2">
    <source>
        <dbReference type="ARBA" id="ARBA00009916"/>
    </source>
</evidence>
<keyword evidence="7 8" id="KW-0472">Membrane</keyword>
<gene>
    <name evidence="9" type="primary">pho-4</name>
    <name evidence="9" type="ORF">CM83_13064</name>
</gene>
<evidence type="ECO:0000256" key="5">
    <source>
        <dbReference type="ARBA" id="ARBA00022692"/>
    </source>
</evidence>
<dbReference type="InterPro" id="IPR001204">
    <property type="entry name" value="Phos_transporter"/>
</dbReference>
<evidence type="ECO:0000256" key="3">
    <source>
        <dbReference type="ARBA" id="ARBA00022448"/>
    </source>
</evidence>
<keyword evidence="6 8" id="KW-1133">Transmembrane helix</keyword>
<proteinExistence type="inferred from homology"/>
<feature type="transmembrane region" description="Helical" evidence="8">
    <location>
        <begin position="35"/>
        <end position="54"/>
    </location>
</feature>
<dbReference type="GO" id="GO:0035435">
    <property type="term" value="P:phosphate ion transmembrane transport"/>
    <property type="evidence" value="ECO:0007669"/>
    <property type="project" value="TreeGrafter"/>
</dbReference>
<feature type="transmembrane region" description="Helical" evidence="8">
    <location>
        <begin position="101"/>
        <end position="120"/>
    </location>
</feature>
<protein>
    <submittedName>
        <fullName evidence="9">Phosphate-repressible phosphate permease</fullName>
    </submittedName>
</protein>
<evidence type="ECO:0000313" key="9">
    <source>
        <dbReference type="EMBL" id="JAG36006.1"/>
    </source>
</evidence>
<dbReference type="PANTHER" id="PTHR11101:SF96">
    <property type="entry name" value="PHOSPHATE TRANSPORTER"/>
    <property type="match status" value="1"/>
</dbReference>
<evidence type="ECO:0000256" key="1">
    <source>
        <dbReference type="ARBA" id="ARBA00004141"/>
    </source>
</evidence>
<dbReference type="EMBL" id="GBHO01007598">
    <property type="protein sequence ID" value="JAG36006.1"/>
    <property type="molecule type" value="Transcribed_RNA"/>
</dbReference>
<reference evidence="9" key="2">
    <citation type="submission" date="2014-07" db="EMBL/GenBank/DDBJ databases">
        <authorList>
            <person name="Hull J."/>
        </authorList>
    </citation>
    <scope>NUCLEOTIDE SEQUENCE</scope>
</reference>
<name>A0A0A9YWL0_LYGHE</name>
<dbReference type="AlphaFoldDB" id="A0A0A9YWL0"/>
<keyword evidence="5 8" id="KW-0812">Transmembrane</keyword>
<organism evidence="9">
    <name type="scientific">Lygus hesperus</name>
    <name type="common">Western plant bug</name>
    <dbReference type="NCBI Taxonomy" id="30085"/>
    <lineage>
        <taxon>Eukaryota</taxon>
        <taxon>Metazoa</taxon>
        <taxon>Ecdysozoa</taxon>
        <taxon>Arthropoda</taxon>
        <taxon>Hexapoda</taxon>
        <taxon>Insecta</taxon>
        <taxon>Pterygota</taxon>
        <taxon>Neoptera</taxon>
        <taxon>Paraneoptera</taxon>
        <taxon>Hemiptera</taxon>
        <taxon>Heteroptera</taxon>
        <taxon>Panheteroptera</taxon>
        <taxon>Cimicomorpha</taxon>
        <taxon>Miridae</taxon>
        <taxon>Mirini</taxon>
        <taxon>Lygus</taxon>
    </lineage>
</organism>
<evidence type="ECO:0000256" key="4">
    <source>
        <dbReference type="ARBA" id="ARBA00022592"/>
    </source>
</evidence>
<comment type="similarity">
    <text evidence="2">Belongs to the inorganic phosphate transporter (PiT) (TC 2.A.20) family.</text>
</comment>
<comment type="subcellular location">
    <subcellularLocation>
        <location evidence="1">Membrane</location>
        <topology evidence="1">Multi-pass membrane protein</topology>
    </subcellularLocation>
</comment>
<keyword evidence="4" id="KW-0592">Phosphate transport</keyword>
<dbReference type="PANTHER" id="PTHR11101">
    <property type="entry name" value="PHOSPHATE TRANSPORTER"/>
    <property type="match status" value="1"/>
</dbReference>
<evidence type="ECO:0000256" key="7">
    <source>
        <dbReference type="ARBA" id="ARBA00023136"/>
    </source>
</evidence>
<dbReference type="Pfam" id="PF01384">
    <property type="entry name" value="PHO4"/>
    <property type="match status" value="1"/>
</dbReference>
<feature type="transmembrane region" description="Helical" evidence="8">
    <location>
        <begin position="75"/>
        <end position="95"/>
    </location>
</feature>
<sequence length="129" mass="13326">MSLAHGANDVSNAVGPFSAIYGIYANGKVDATASVPLWVLCLGGSGIVVGLATYGVNIMRLLGEKLAVITPARGFSAELSTALVVSFATIYGIPISSTHCITGAVIGISIMDVGIAHVRWRMIARMYVG</sequence>
<dbReference type="GO" id="GO:0016020">
    <property type="term" value="C:membrane"/>
    <property type="evidence" value="ECO:0007669"/>
    <property type="project" value="UniProtKB-SubCell"/>
</dbReference>
<evidence type="ECO:0000256" key="8">
    <source>
        <dbReference type="SAM" id="Phobius"/>
    </source>
</evidence>
<reference evidence="9" key="1">
    <citation type="journal article" date="2014" name="PLoS ONE">
        <title>Transcriptome-Based Identification of ABC Transporters in the Western Tarnished Plant Bug Lygus hesperus.</title>
        <authorList>
            <person name="Hull J.J."/>
            <person name="Chaney K."/>
            <person name="Geib S.M."/>
            <person name="Fabrick J.A."/>
            <person name="Brent C.S."/>
            <person name="Walsh D."/>
            <person name="Lavine L.C."/>
        </authorList>
    </citation>
    <scope>NUCLEOTIDE SEQUENCE</scope>
</reference>
<evidence type="ECO:0000256" key="6">
    <source>
        <dbReference type="ARBA" id="ARBA00022989"/>
    </source>
</evidence>